<gene>
    <name evidence="1" type="primary">g1775</name>
    <name evidence="1" type="ORF">VP750_LOCUS1517</name>
</gene>
<reference evidence="1 2" key="1">
    <citation type="submission" date="2024-06" db="EMBL/GenBank/DDBJ databases">
        <authorList>
            <person name="Kraege A."/>
            <person name="Thomma B."/>
        </authorList>
    </citation>
    <scope>NUCLEOTIDE SEQUENCE [LARGE SCALE GENOMIC DNA]</scope>
</reference>
<evidence type="ECO:0000313" key="1">
    <source>
        <dbReference type="EMBL" id="CAL5219858.1"/>
    </source>
</evidence>
<sequence>MINEASERLRRRPVTATAIALATAGVCSLLAFLAVSEEGQVSRLHAQAAGVLTRPFINKGPLINQEYPEEFELDRWLQKALLKPFHAECPLRYQRPTLEELQSRDVRPYLFGGEQRPACKNCHVAGSRWQRNDFCHYTFHHGRHTCPHDDQDRLMQHFLDRAHSGSTWAANMLQLTPCDLWPFIQGRTVWLMGDSITQEFMIAMECFFFEWYPDKDDEGSFGRVHVSNNTEAIEKSMKEGGVGPWCVPLPEGTRICHLRTNMGTDWADNVVPLLPELGAKPTDIVIGNFAVWINNDTEYAYNIEAFSKTYKKMADRLPFFIWRDASVQHFSTYTGDYNGAPYPFHCQPVGGEDKERVSIAPNGRLVSDDPELEIVLKGGWRNEIAYRMIPELGMPIMRTWNETVPIHFLHHHYNDHCGDALQGCPDCTHTCHPGSYQTWIYHMFETMMASQQQMLQHFSKAKK</sequence>
<comment type="caution">
    <text evidence="1">The sequence shown here is derived from an EMBL/GenBank/DDBJ whole genome shotgun (WGS) entry which is preliminary data.</text>
</comment>
<evidence type="ECO:0000313" key="2">
    <source>
        <dbReference type="Proteomes" id="UP001497392"/>
    </source>
</evidence>
<name>A0ABP1FIT2_9CHLO</name>
<dbReference type="Proteomes" id="UP001497392">
    <property type="component" value="Unassembled WGS sequence"/>
</dbReference>
<keyword evidence="2" id="KW-1185">Reference proteome</keyword>
<proteinExistence type="predicted"/>
<dbReference type="EMBL" id="CAXHTA020000002">
    <property type="protein sequence ID" value="CAL5219858.1"/>
    <property type="molecule type" value="Genomic_DNA"/>
</dbReference>
<protein>
    <submittedName>
        <fullName evidence="1">G1775 protein</fullName>
    </submittedName>
</protein>
<accession>A0ABP1FIT2</accession>
<organism evidence="1 2">
    <name type="scientific">Coccomyxa viridis</name>
    <dbReference type="NCBI Taxonomy" id="1274662"/>
    <lineage>
        <taxon>Eukaryota</taxon>
        <taxon>Viridiplantae</taxon>
        <taxon>Chlorophyta</taxon>
        <taxon>core chlorophytes</taxon>
        <taxon>Trebouxiophyceae</taxon>
        <taxon>Trebouxiophyceae incertae sedis</taxon>
        <taxon>Coccomyxaceae</taxon>
        <taxon>Coccomyxa</taxon>
    </lineage>
</organism>